<evidence type="ECO:0000313" key="2">
    <source>
        <dbReference type="EMBL" id="AGK81831.1"/>
    </source>
</evidence>
<dbReference type="RefSeq" id="WP_015613122.1">
    <property type="nucleotide sequence ID" value="NC_021177.1"/>
</dbReference>
<evidence type="ECO:0000313" key="3">
    <source>
        <dbReference type="Proteomes" id="UP000013304"/>
    </source>
</evidence>
<reference evidence="2 3" key="1">
    <citation type="submission" date="2013-04" db="EMBL/GenBank/DDBJ databases">
        <title>Complete genome sequence of Streptomyces fulvissimus.</title>
        <authorList>
            <person name="Myronovskyi M."/>
            <person name="Tokovenko B."/>
            <person name="Manderscheid N."/>
            <person name="Petzke L."/>
            <person name="Luzhetskyy A."/>
        </authorList>
    </citation>
    <scope>NUCLEOTIDE SEQUENCE [LARGE SCALE GENOMIC DNA]</scope>
    <source>
        <strain evidence="2 3">DSM 40593</strain>
    </source>
</reference>
<dbReference type="AlphaFoldDB" id="N0D0E8"/>
<protein>
    <submittedName>
        <fullName evidence="2">Uncharacterized protein</fullName>
    </submittedName>
</protein>
<feature type="transmembrane region" description="Helical" evidence="1">
    <location>
        <begin position="59"/>
        <end position="80"/>
    </location>
</feature>
<feature type="transmembrane region" description="Helical" evidence="1">
    <location>
        <begin position="29"/>
        <end position="47"/>
    </location>
</feature>
<keyword evidence="1" id="KW-0472">Membrane</keyword>
<organism evidence="2 3">
    <name type="scientific">Streptomyces microflavus DSM 40593</name>
    <dbReference type="NCBI Taxonomy" id="1303692"/>
    <lineage>
        <taxon>Bacteria</taxon>
        <taxon>Bacillati</taxon>
        <taxon>Actinomycetota</taxon>
        <taxon>Actinomycetes</taxon>
        <taxon>Kitasatosporales</taxon>
        <taxon>Streptomycetaceae</taxon>
        <taxon>Streptomyces</taxon>
    </lineage>
</organism>
<accession>N0D0E8</accession>
<keyword evidence="1" id="KW-1133">Transmembrane helix</keyword>
<sequence>MSSQTTGAGTTSGLSVLDAQHRRVFNFDLMMASFGGAGGGIGLVAFADHMDEGGIWNDLFLYLAPVVAITSTFVVSWAIAKLEEREIRSKNSRAVKTIQAEISDPETGLDRKNELRAMLRKLQDERIALRL</sequence>
<name>N0D0E8_STRMI</name>
<dbReference type="HOGENOM" id="CLU_1926382_0_0_11"/>
<dbReference type="OrthoDB" id="9981503at2"/>
<dbReference type="EMBL" id="CP005080">
    <property type="protein sequence ID" value="AGK81831.1"/>
    <property type="molecule type" value="Genomic_DNA"/>
</dbReference>
<gene>
    <name evidence="2" type="ORF">SFUL_6954</name>
</gene>
<proteinExistence type="predicted"/>
<dbReference type="Proteomes" id="UP000013304">
    <property type="component" value="Chromosome"/>
</dbReference>
<dbReference type="KEGG" id="sfi:SFUL_6954"/>
<evidence type="ECO:0000256" key="1">
    <source>
        <dbReference type="SAM" id="Phobius"/>
    </source>
</evidence>
<keyword evidence="1" id="KW-0812">Transmembrane</keyword>